<organism evidence="1 2">
    <name type="scientific">Bradyrhizobium erythrophlei</name>
    <dbReference type="NCBI Taxonomy" id="1437360"/>
    <lineage>
        <taxon>Bacteria</taxon>
        <taxon>Pseudomonadati</taxon>
        <taxon>Pseudomonadota</taxon>
        <taxon>Alphaproteobacteria</taxon>
        <taxon>Hyphomicrobiales</taxon>
        <taxon>Nitrobacteraceae</taxon>
        <taxon>Bradyrhizobium</taxon>
    </lineage>
</organism>
<proteinExistence type="predicted"/>
<evidence type="ECO:0008006" key="3">
    <source>
        <dbReference type="Google" id="ProtNLM"/>
    </source>
</evidence>
<dbReference type="RefSeq" id="WP_079602373.1">
    <property type="nucleotide sequence ID" value="NZ_LT670817.1"/>
</dbReference>
<dbReference type="InterPro" id="IPR024072">
    <property type="entry name" value="DHFR-like_dom_sf"/>
</dbReference>
<accession>A0A1M5PGT8</accession>
<dbReference type="EMBL" id="LT670817">
    <property type="protein sequence ID" value="SHH00937.1"/>
    <property type="molecule type" value="Genomic_DNA"/>
</dbReference>
<gene>
    <name evidence="1" type="ORF">SAMN05443248_3358</name>
</gene>
<evidence type="ECO:0000313" key="2">
    <source>
        <dbReference type="Proteomes" id="UP000189796"/>
    </source>
</evidence>
<name>A0A1M5PGT8_9BRAD</name>
<dbReference type="SUPFAM" id="SSF53597">
    <property type="entry name" value="Dihydrofolate reductase-like"/>
    <property type="match status" value="1"/>
</dbReference>
<evidence type="ECO:0000313" key="1">
    <source>
        <dbReference type="EMBL" id="SHH00937.1"/>
    </source>
</evidence>
<protein>
    <recommendedName>
        <fullName evidence="3">Dihydrofolate reductase</fullName>
    </recommendedName>
</protein>
<dbReference type="Proteomes" id="UP000189796">
    <property type="component" value="Chromosome I"/>
</dbReference>
<dbReference type="AlphaFoldDB" id="A0A1M5PGT8"/>
<dbReference type="OrthoDB" id="7631078at2"/>
<sequence length="185" mass="19885">MPGLRIEGYVIVSADGMLANADRVMPEELKFEGDKRFFTAALDRADLIVHGRHSHEGQANSPQRKRVVLTRSIGTIAPDPSNPRATLWNPAGTSFEFACELAGVRSGTVAIIGGPAVFGMFMDRYDTFWLSQAPLVLLPGGEPCFPGVPRHSPQEILAAHGMSPGDAQILDAAHGVSVTPWRRAA</sequence>
<reference evidence="1 2" key="1">
    <citation type="submission" date="2016-11" db="EMBL/GenBank/DDBJ databases">
        <authorList>
            <person name="Jaros S."/>
            <person name="Januszkiewicz K."/>
            <person name="Wedrychowicz H."/>
        </authorList>
    </citation>
    <scope>NUCLEOTIDE SEQUENCE [LARGE SCALE GENOMIC DNA]</scope>
    <source>
        <strain evidence="1 2">GAS138</strain>
    </source>
</reference>
<dbReference type="Gene3D" id="3.40.430.10">
    <property type="entry name" value="Dihydrofolate Reductase, subunit A"/>
    <property type="match status" value="1"/>
</dbReference>